<comment type="caution">
    <text evidence="4">The sequence shown here is derived from an EMBL/GenBank/DDBJ whole genome shotgun (WGS) entry which is preliminary data.</text>
</comment>
<dbReference type="InterPro" id="IPR010466">
    <property type="entry name" value="DUF1058"/>
</dbReference>
<dbReference type="InterPro" id="IPR011990">
    <property type="entry name" value="TPR-like_helical_dom_sf"/>
</dbReference>
<keyword evidence="5" id="KW-1185">Reference proteome</keyword>
<dbReference type="Gene3D" id="1.25.40.10">
    <property type="entry name" value="Tetratricopeptide repeat domain"/>
    <property type="match status" value="1"/>
</dbReference>
<accession>A0ABW5YNZ0</accession>
<dbReference type="Proteomes" id="UP001597534">
    <property type="component" value="Unassembled WGS sequence"/>
</dbReference>
<feature type="chain" id="PRO_5046676684" evidence="3">
    <location>
        <begin position="22"/>
        <end position="253"/>
    </location>
</feature>
<dbReference type="Pfam" id="PF00515">
    <property type="entry name" value="TPR_1"/>
    <property type="match status" value="1"/>
</dbReference>
<dbReference type="PROSITE" id="PS50293">
    <property type="entry name" value="TPR_REGION"/>
    <property type="match status" value="1"/>
</dbReference>
<name>A0ABW5YNZ0_9FLAO</name>
<feature type="signal peptide" evidence="3">
    <location>
        <begin position="1"/>
        <end position="21"/>
    </location>
</feature>
<keyword evidence="2" id="KW-0812">Transmembrane</keyword>
<dbReference type="PROSITE" id="PS50005">
    <property type="entry name" value="TPR"/>
    <property type="match status" value="1"/>
</dbReference>
<dbReference type="SMART" id="SM00028">
    <property type="entry name" value="TPR"/>
    <property type="match status" value="2"/>
</dbReference>
<dbReference type="RefSeq" id="WP_379811781.1">
    <property type="nucleotide sequence ID" value="NZ_JBHUPC010000013.1"/>
</dbReference>
<reference evidence="5" key="1">
    <citation type="journal article" date="2019" name="Int. J. Syst. Evol. Microbiol.">
        <title>The Global Catalogue of Microorganisms (GCM) 10K type strain sequencing project: providing services to taxonomists for standard genome sequencing and annotation.</title>
        <authorList>
            <consortium name="The Broad Institute Genomics Platform"/>
            <consortium name="The Broad Institute Genome Sequencing Center for Infectious Disease"/>
            <person name="Wu L."/>
            <person name="Ma J."/>
        </authorList>
    </citation>
    <scope>NUCLEOTIDE SEQUENCE [LARGE SCALE GENOMIC DNA]</scope>
    <source>
        <strain evidence="5">KCTC 22671</strain>
    </source>
</reference>
<feature type="repeat" description="TPR" evidence="1">
    <location>
        <begin position="56"/>
        <end position="89"/>
    </location>
</feature>
<proteinExistence type="predicted"/>
<evidence type="ECO:0000313" key="5">
    <source>
        <dbReference type="Proteomes" id="UP001597534"/>
    </source>
</evidence>
<feature type="transmembrane region" description="Helical" evidence="2">
    <location>
        <begin position="161"/>
        <end position="181"/>
    </location>
</feature>
<feature type="transmembrane region" description="Helical" evidence="2">
    <location>
        <begin position="131"/>
        <end position="152"/>
    </location>
</feature>
<dbReference type="EMBL" id="JBHUPC010000013">
    <property type="protein sequence ID" value="MFD2892149.1"/>
    <property type="molecule type" value="Genomic_DNA"/>
</dbReference>
<sequence length="253" mass="29059">MRKIFYILVLLSNFIFAQQEASDKFNQANELYRKDQFDAAAKVYEGILAENKVASADLYFNLGNCYYKLGKVAPSIYNFEKALLLNPEDEAIQTNLTFAQKMAIDDIKVVPEVGFSKVVYNITSWFSYDEWSWIAVSLSVLFLMFFIGYYFASLTHLKRGFFLGMFVLLGLMIASIFAAFLQKRFDTKIRPAIVFAESTFVKSEPKNGAENAFELHEGTKVFVKQTLDNWKRIQLTDKSEGWIHADAIVELKE</sequence>
<dbReference type="Pfam" id="PF06347">
    <property type="entry name" value="SH3_4"/>
    <property type="match status" value="1"/>
</dbReference>
<organism evidence="4 5">
    <name type="scientific">Flavobacterium chuncheonense</name>
    <dbReference type="NCBI Taxonomy" id="2026653"/>
    <lineage>
        <taxon>Bacteria</taxon>
        <taxon>Pseudomonadati</taxon>
        <taxon>Bacteroidota</taxon>
        <taxon>Flavobacteriia</taxon>
        <taxon>Flavobacteriales</taxon>
        <taxon>Flavobacteriaceae</taxon>
        <taxon>Flavobacterium</taxon>
    </lineage>
</organism>
<keyword evidence="1" id="KW-0802">TPR repeat</keyword>
<dbReference type="SUPFAM" id="SSF48452">
    <property type="entry name" value="TPR-like"/>
    <property type="match status" value="1"/>
</dbReference>
<dbReference type="InterPro" id="IPR019734">
    <property type="entry name" value="TPR_rpt"/>
</dbReference>
<keyword evidence="2" id="KW-0472">Membrane</keyword>
<evidence type="ECO:0000256" key="3">
    <source>
        <dbReference type="SAM" id="SignalP"/>
    </source>
</evidence>
<protein>
    <submittedName>
        <fullName evidence="4">Tetratricopeptide repeat protein</fullName>
    </submittedName>
</protein>
<evidence type="ECO:0000256" key="2">
    <source>
        <dbReference type="SAM" id="Phobius"/>
    </source>
</evidence>
<evidence type="ECO:0000256" key="1">
    <source>
        <dbReference type="PROSITE-ProRule" id="PRU00339"/>
    </source>
</evidence>
<keyword evidence="3" id="KW-0732">Signal</keyword>
<gene>
    <name evidence="4" type="ORF">ACFS5J_09015</name>
</gene>
<evidence type="ECO:0000313" key="4">
    <source>
        <dbReference type="EMBL" id="MFD2892149.1"/>
    </source>
</evidence>
<keyword evidence="2" id="KW-1133">Transmembrane helix</keyword>
<dbReference type="Gene3D" id="2.30.30.40">
    <property type="entry name" value="SH3 Domains"/>
    <property type="match status" value="1"/>
</dbReference>